<organism evidence="2 3">
    <name type="scientific">Plectosphaerella plurivora</name>
    <dbReference type="NCBI Taxonomy" id="936078"/>
    <lineage>
        <taxon>Eukaryota</taxon>
        <taxon>Fungi</taxon>
        <taxon>Dikarya</taxon>
        <taxon>Ascomycota</taxon>
        <taxon>Pezizomycotina</taxon>
        <taxon>Sordariomycetes</taxon>
        <taxon>Hypocreomycetidae</taxon>
        <taxon>Glomerellales</taxon>
        <taxon>Plectosphaerellaceae</taxon>
        <taxon>Plectosphaerella</taxon>
    </lineage>
</organism>
<evidence type="ECO:0000313" key="2">
    <source>
        <dbReference type="EMBL" id="KAH6689115.1"/>
    </source>
</evidence>
<sequence length="175" mass="18601">MNQLLDILLLAAPAANAMAAYMAELPQQLRAMVDTDTCLLPEDFTVSDFTAQSQDNGNTLQAFEFGFLDDKTGVSTSCYFNSTSEPIVEGGRTPRYPCENTRALFIWQNSQLTMIEKVCPGEDGLADYEAAGTAVIELSCGDDNDADDTCAGGCSAGNVTARFVSISPVPETSAA</sequence>
<keyword evidence="3" id="KW-1185">Reference proteome</keyword>
<protein>
    <submittedName>
        <fullName evidence="2">Uncharacterized protein</fullName>
    </submittedName>
</protein>
<dbReference type="AlphaFoldDB" id="A0A9P8VDR6"/>
<dbReference type="OrthoDB" id="5239982at2759"/>
<proteinExistence type="predicted"/>
<evidence type="ECO:0000313" key="3">
    <source>
        <dbReference type="Proteomes" id="UP000770015"/>
    </source>
</evidence>
<feature type="chain" id="PRO_5040286864" evidence="1">
    <location>
        <begin position="20"/>
        <end position="175"/>
    </location>
</feature>
<feature type="signal peptide" evidence="1">
    <location>
        <begin position="1"/>
        <end position="19"/>
    </location>
</feature>
<gene>
    <name evidence="2" type="ORF">F5X68DRAFT_230765</name>
</gene>
<comment type="caution">
    <text evidence="2">The sequence shown here is derived from an EMBL/GenBank/DDBJ whole genome shotgun (WGS) entry which is preliminary data.</text>
</comment>
<dbReference type="Proteomes" id="UP000770015">
    <property type="component" value="Unassembled WGS sequence"/>
</dbReference>
<keyword evidence="1" id="KW-0732">Signal</keyword>
<evidence type="ECO:0000256" key="1">
    <source>
        <dbReference type="SAM" id="SignalP"/>
    </source>
</evidence>
<accession>A0A9P8VDR6</accession>
<dbReference type="EMBL" id="JAGSXJ010000008">
    <property type="protein sequence ID" value="KAH6689115.1"/>
    <property type="molecule type" value="Genomic_DNA"/>
</dbReference>
<name>A0A9P8VDR6_9PEZI</name>
<reference evidence="2" key="1">
    <citation type="journal article" date="2021" name="Nat. Commun.">
        <title>Genetic determinants of endophytism in the Arabidopsis root mycobiome.</title>
        <authorList>
            <person name="Mesny F."/>
            <person name="Miyauchi S."/>
            <person name="Thiergart T."/>
            <person name="Pickel B."/>
            <person name="Atanasova L."/>
            <person name="Karlsson M."/>
            <person name="Huettel B."/>
            <person name="Barry K.W."/>
            <person name="Haridas S."/>
            <person name="Chen C."/>
            <person name="Bauer D."/>
            <person name="Andreopoulos W."/>
            <person name="Pangilinan J."/>
            <person name="LaButti K."/>
            <person name="Riley R."/>
            <person name="Lipzen A."/>
            <person name="Clum A."/>
            <person name="Drula E."/>
            <person name="Henrissat B."/>
            <person name="Kohler A."/>
            <person name="Grigoriev I.V."/>
            <person name="Martin F.M."/>
            <person name="Hacquard S."/>
        </authorList>
    </citation>
    <scope>NUCLEOTIDE SEQUENCE</scope>
    <source>
        <strain evidence="2">MPI-SDFR-AT-0117</strain>
    </source>
</reference>